<organism evidence="3 4">
    <name type="scientific">Nocardia rhizosphaerae</name>
    <dbReference type="NCBI Taxonomy" id="1691571"/>
    <lineage>
        <taxon>Bacteria</taxon>
        <taxon>Bacillati</taxon>
        <taxon>Actinomycetota</taxon>
        <taxon>Actinomycetes</taxon>
        <taxon>Mycobacteriales</taxon>
        <taxon>Nocardiaceae</taxon>
        <taxon>Nocardia</taxon>
    </lineage>
</organism>
<dbReference type="PANTHER" id="PTHR35176:SF1">
    <property type="entry name" value="F420H(2)-DEPENDENT BILIVERDIN REDUCTASE"/>
    <property type="match status" value="1"/>
</dbReference>
<dbReference type="InterPro" id="IPR019920">
    <property type="entry name" value="F420-binding_dom_put"/>
</dbReference>
<dbReference type="GO" id="GO:0016491">
    <property type="term" value="F:oxidoreductase activity"/>
    <property type="evidence" value="ECO:0007669"/>
    <property type="project" value="UniProtKB-KW"/>
</dbReference>
<evidence type="ECO:0000259" key="2">
    <source>
        <dbReference type="Pfam" id="PF01243"/>
    </source>
</evidence>
<dbReference type="InterPro" id="IPR012349">
    <property type="entry name" value="Split_barrel_FMN-bd"/>
</dbReference>
<dbReference type="InterPro" id="IPR052019">
    <property type="entry name" value="F420H2_bilvrd_red/Heme_oxyg"/>
</dbReference>
<name>A0ABV8L5R5_9NOCA</name>
<reference evidence="4" key="1">
    <citation type="journal article" date="2019" name="Int. J. Syst. Evol. Microbiol.">
        <title>The Global Catalogue of Microorganisms (GCM) 10K type strain sequencing project: providing services to taxonomists for standard genome sequencing and annotation.</title>
        <authorList>
            <consortium name="The Broad Institute Genomics Platform"/>
            <consortium name="The Broad Institute Genome Sequencing Center for Infectious Disease"/>
            <person name="Wu L."/>
            <person name="Ma J."/>
        </authorList>
    </citation>
    <scope>NUCLEOTIDE SEQUENCE [LARGE SCALE GENOMIC DNA]</scope>
    <source>
        <strain evidence="4">CGMCC 4.7204</strain>
    </source>
</reference>
<accession>A0ABV8L5R5</accession>
<dbReference type="InterPro" id="IPR011576">
    <property type="entry name" value="Pyridox_Oxase_N"/>
</dbReference>
<dbReference type="PANTHER" id="PTHR35176">
    <property type="entry name" value="HEME OXYGENASE HI_0854-RELATED"/>
    <property type="match status" value="1"/>
</dbReference>
<dbReference type="Pfam" id="PF01243">
    <property type="entry name" value="PNPOx_N"/>
    <property type="match status" value="1"/>
</dbReference>
<keyword evidence="4" id="KW-1185">Reference proteome</keyword>
<comment type="caution">
    <text evidence="3">The sequence shown here is derived from an EMBL/GenBank/DDBJ whole genome shotgun (WGS) entry which is preliminary data.</text>
</comment>
<dbReference type="EC" id="1.-.-.-" evidence="3"/>
<evidence type="ECO:0000313" key="3">
    <source>
        <dbReference type="EMBL" id="MFC4125855.1"/>
    </source>
</evidence>
<evidence type="ECO:0000256" key="1">
    <source>
        <dbReference type="ARBA" id="ARBA00023002"/>
    </source>
</evidence>
<keyword evidence="1 3" id="KW-0560">Oxidoreductase</keyword>
<dbReference type="Gene3D" id="2.30.110.10">
    <property type="entry name" value="Electron Transport, Fmn-binding Protein, Chain A"/>
    <property type="match status" value="1"/>
</dbReference>
<gene>
    <name evidence="3" type="ORF">ACFOW8_13020</name>
</gene>
<dbReference type="RefSeq" id="WP_378550560.1">
    <property type="nucleotide sequence ID" value="NZ_JBHSBA010000005.1"/>
</dbReference>
<sequence>MASLADPQVREFLSHGTRTGKVAYTAADGRPLVTPVWFLVEGDELVFNTGKHSAKGRSLARDPRITLCVDLEEPPYGLVTVQGTVTLSEDPAELLRTATALGGRYMGRDRAEEFGKRNGVPGELVVRIRPTKVVAQFDLAG</sequence>
<protein>
    <submittedName>
        <fullName evidence="3">PPOX class F420-dependent oxidoreductase</fullName>
        <ecNumber evidence="3">1.-.-.-</ecNumber>
    </submittedName>
</protein>
<dbReference type="SUPFAM" id="SSF50475">
    <property type="entry name" value="FMN-binding split barrel"/>
    <property type="match status" value="1"/>
</dbReference>
<feature type="domain" description="Pyridoxamine 5'-phosphate oxidase N-terminal" evidence="2">
    <location>
        <begin position="6"/>
        <end position="134"/>
    </location>
</feature>
<evidence type="ECO:0000313" key="4">
    <source>
        <dbReference type="Proteomes" id="UP001595767"/>
    </source>
</evidence>
<dbReference type="Proteomes" id="UP001595767">
    <property type="component" value="Unassembled WGS sequence"/>
</dbReference>
<dbReference type="EMBL" id="JBHSBA010000005">
    <property type="protein sequence ID" value="MFC4125855.1"/>
    <property type="molecule type" value="Genomic_DNA"/>
</dbReference>
<dbReference type="NCBIfam" id="TIGR03618">
    <property type="entry name" value="Rv1155_F420"/>
    <property type="match status" value="1"/>
</dbReference>
<proteinExistence type="predicted"/>